<feature type="coiled-coil region" evidence="2">
    <location>
        <begin position="128"/>
        <end position="155"/>
    </location>
</feature>
<proteinExistence type="predicted"/>
<dbReference type="InterPro" id="IPR011684">
    <property type="entry name" value="NAB"/>
</dbReference>
<sequence>MKKQRFRETLKSFFEPHFDHEKGEMLKGTKTEIDEKVKKILGIVESGDIDEDESKRQVVAELVNEFYNEYQSLYRQYDDLTGEIRKKVNGKGESSSSSSSDSDSDHSSKRKTKRNGNGKVEKDVESVTGALKQQIEAANLEIADLKGKLTATVEEKEAVDSELEVALLKFKESEAISNNLKLETEKLEGEKTTALTDNKELHQKLEVAGKTETDLNQKLEDIKKERDELQTERDNGIKKFQEVEKVAEDWKRTSDQLKGDASNFKQQLEASEQRVSELTSGED</sequence>
<accession>A0ABM1QIN0</accession>
<evidence type="ECO:0000256" key="1">
    <source>
        <dbReference type="ARBA" id="ARBA00023054"/>
    </source>
</evidence>
<dbReference type="PANTHER" id="PTHR47357:SF10">
    <property type="entry name" value="COP1-INTERACTIVE PROTEIN 1"/>
    <property type="match status" value="1"/>
</dbReference>
<dbReference type="Pfam" id="PF07765">
    <property type="entry name" value="KIP1"/>
    <property type="match status" value="1"/>
</dbReference>
<evidence type="ECO:0000256" key="3">
    <source>
        <dbReference type="SAM" id="MobiDB-lite"/>
    </source>
</evidence>
<dbReference type="PROSITE" id="PS51774">
    <property type="entry name" value="NAB"/>
    <property type="match status" value="1"/>
</dbReference>
<feature type="region of interest" description="Disordered" evidence="3">
    <location>
        <begin position="85"/>
        <end position="127"/>
    </location>
</feature>
<keyword evidence="5" id="KW-1185">Reference proteome</keyword>
<dbReference type="PANTHER" id="PTHR47357">
    <property type="entry name" value="COP1-INTERACTIVE PROTEIN 1"/>
    <property type="match status" value="1"/>
</dbReference>
<evidence type="ECO:0000313" key="6">
    <source>
        <dbReference type="RefSeq" id="XP_019086618.1"/>
    </source>
</evidence>
<feature type="region of interest" description="Disordered" evidence="3">
    <location>
        <begin position="254"/>
        <end position="283"/>
    </location>
</feature>
<reference evidence="6" key="2">
    <citation type="submission" date="2025-08" db="UniProtKB">
        <authorList>
            <consortium name="RefSeq"/>
        </authorList>
    </citation>
    <scope>IDENTIFICATION</scope>
    <source>
        <tissue evidence="6">Leaf</tissue>
    </source>
</reference>
<evidence type="ECO:0000313" key="5">
    <source>
        <dbReference type="Proteomes" id="UP000694864"/>
    </source>
</evidence>
<protein>
    <submittedName>
        <fullName evidence="6">Protein NETWORKED 4B-like</fullName>
    </submittedName>
</protein>
<organism evidence="5 6">
    <name type="scientific">Camelina sativa</name>
    <name type="common">False flax</name>
    <name type="synonym">Myagrum sativum</name>
    <dbReference type="NCBI Taxonomy" id="90675"/>
    <lineage>
        <taxon>Eukaryota</taxon>
        <taxon>Viridiplantae</taxon>
        <taxon>Streptophyta</taxon>
        <taxon>Embryophyta</taxon>
        <taxon>Tracheophyta</taxon>
        <taxon>Spermatophyta</taxon>
        <taxon>Magnoliopsida</taxon>
        <taxon>eudicotyledons</taxon>
        <taxon>Gunneridae</taxon>
        <taxon>Pentapetalae</taxon>
        <taxon>rosids</taxon>
        <taxon>malvids</taxon>
        <taxon>Brassicales</taxon>
        <taxon>Brassicaceae</taxon>
        <taxon>Camelineae</taxon>
        <taxon>Camelina</taxon>
    </lineage>
</organism>
<dbReference type="RefSeq" id="XP_019086618.1">
    <property type="nucleotide sequence ID" value="XM_019231073.1"/>
</dbReference>
<gene>
    <name evidence="6" type="primary">LOC109127017</name>
</gene>
<evidence type="ECO:0000259" key="4">
    <source>
        <dbReference type="PROSITE" id="PS51774"/>
    </source>
</evidence>
<reference evidence="5" key="1">
    <citation type="journal article" date="2014" name="Nat. Commun.">
        <title>The emerging biofuel crop Camelina sativa retains a highly undifferentiated hexaploid genome structure.</title>
        <authorList>
            <person name="Kagale S."/>
            <person name="Koh C."/>
            <person name="Nixon J."/>
            <person name="Bollina V."/>
            <person name="Clarke W.E."/>
            <person name="Tuteja R."/>
            <person name="Spillane C."/>
            <person name="Robinson S.J."/>
            <person name="Links M.G."/>
            <person name="Clarke C."/>
            <person name="Higgins E.E."/>
            <person name="Huebert T."/>
            <person name="Sharpe A.G."/>
            <person name="Parkin I.A."/>
        </authorList>
    </citation>
    <scope>NUCLEOTIDE SEQUENCE [LARGE SCALE GENOMIC DNA]</scope>
    <source>
        <strain evidence="5">cv. DH55</strain>
    </source>
</reference>
<dbReference type="Proteomes" id="UP000694864">
    <property type="component" value="Chromosome 2"/>
</dbReference>
<keyword evidence="1 2" id="KW-0175">Coiled coil</keyword>
<evidence type="ECO:0000256" key="2">
    <source>
        <dbReference type="SAM" id="Coils"/>
    </source>
</evidence>
<feature type="domain" description="NAB" evidence="4">
    <location>
        <begin position="10"/>
        <end position="84"/>
    </location>
</feature>
<name>A0ABM1QIN0_CAMSA</name>
<dbReference type="GeneID" id="109127017"/>